<feature type="domain" description="HDOD" evidence="1">
    <location>
        <begin position="28"/>
        <end position="225"/>
    </location>
</feature>
<dbReference type="CDD" id="cd00077">
    <property type="entry name" value="HDc"/>
    <property type="match status" value="1"/>
</dbReference>
<dbReference type="RefSeq" id="WP_145079078.1">
    <property type="nucleotide sequence ID" value="NZ_CP036298.1"/>
</dbReference>
<dbReference type="InterPro" id="IPR013976">
    <property type="entry name" value="HDOD"/>
</dbReference>
<dbReference type="AlphaFoldDB" id="A0A518G8D1"/>
<dbReference type="PROSITE" id="PS51833">
    <property type="entry name" value="HDOD"/>
    <property type="match status" value="1"/>
</dbReference>
<evidence type="ECO:0000313" key="3">
    <source>
        <dbReference type="Proteomes" id="UP000318017"/>
    </source>
</evidence>
<keyword evidence="3" id="KW-1185">Reference proteome</keyword>
<dbReference type="OrthoDB" id="243535at2"/>
<dbReference type="NCBIfam" id="TIGR00277">
    <property type="entry name" value="HDIG"/>
    <property type="match status" value="1"/>
</dbReference>
<evidence type="ECO:0000259" key="1">
    <source>
        <dbReference type="PROSITE" id="PS51833"/>
    </source>
</evidence>
<dbReference type="InterPro" id="IPR052340">
    <property type="entry name" value="RNase_Y/CdgJ"/>
</dbReference>
<reference evidence="2 3" key="1">
    <citation type="submission" date="2019-02" db="EMBL/GenBank/DDBJ databases">
        <title>Deep-cultivation of Planctomycetes and their phenomic and genomic characterization uncovers novel biology.</title>
        <authorList>
            <person name="Wiegand S."/>
            <person name="Jogler M."/>
            <person name="Boedeker C."/>
            <person name="Pinto D."/>
            <person name="Vollmers J."/>
            <person name="Rivas-Marin E."/>
            <person name="Kohn T."/>
            <person name="Peeters S.H."/>
            <person name="Heuer A."/>
            <person name="Rast P."/>
            <person name="Oberbeckmann S."/>
            <person name="Bunk B."/>
            <person name="Jeske O."/>
            <person name="Meyerdierks A."/>
            <person name="Storesund J.E."/>
            <person name="Kallscheuer N."/>
            <person name="Luecker S."/>
            <person name="Lage O.M."/>
            <person name="Pohl T."/>
            <person name="Merkel B.J."/>
            <person name="Hornburger P."/>
            <person name="Mueller R.-W."/>
            <person name="Bruemmer F."/>
            <person name="Labrenz M."/>
            <person name="Spormann A.M."/>
            <person name="Op den Camp H."/>
            <person name="Overmann J."/>
            <person name="Amann R."/>
            <person name="Jetten M.S.M."/>
            <person name="Mascher T."/>
            <person name="Medema M.H."/>
            <person name="Devos D.P."/>
            <person name="Kaster A.-K."/>
            <person name="Ovreas L."/>
            <person name="Rohde M."/>
            <person name="Galperin M.Y."/>
            <person name="Jogler C."/>
        </authorList>
    </citation>
    <scope>NUCLEOTIDE SEQUENCE [LARGE SCALE GENOMIC DNA]</scope>
    <source>
        <strain evidence="2 3">Q31a</strain>
    </source>
</reference>
<dbReference type="Gene3D" id="1.10.3210.10">
    <property type="entry name" value="Hypothetical protein af1432"/>
    <property type="match status" value="1"/>
</dbReference>
<dbReference type="InterPro" id="IPR006675">
    <property type="entry name" value="HDIG_dom"/>
</dbReference>
<dbReference type="InterPro" id="IPR003607">
    <property type="entry name" value="HD/PDEase_dom"/>
</dbReference>
<evidence type="ECO:0000313" key="2">
    <source>
        <dbReference type="EMBL" id="QDV24845.1"/>
    </source>
</evidence>
<dbReference type="Pfam" id="PF08668">
    <property type="entry name" value="HDOD"/>
    <property type="match status" value="1"/>
</dbReference>
<organism evidence="2 3">
    <name type="scientific">Aureliella helgolandensis</name>
    <dbReference type="NCBI Taxonomy" id="2527968"/>
    <lineage>
        <taxon>Bacteria</taxon>
        <taxon>Pseudomonadati</taxon>
        <taxon>Planctomycetota</taxon>
        <taxon>Planctomycetia</taxon>
        <taxon>Pirellulales</taxon>
        <taxon>Pirellulaceae</taxon>
        <taxon>Aureliella</taxon>
    </lineage>
</organism>
<sequence>MNTPSTIPICTPELAPVVVTTLAKVRSIATLPSIAAEIIQLVNDPHSNVEQIKRVVESDPALGTRILKLANSSFYGVPRKVDSLERAVVMLGLNAVKNTAIAASLHKVFQSPKTDLAFDPSQLWIHSIAAATIARSLAKMTRAAEPDVAFLTGLIHDVGVMVELQVFRLKFIDVIRQLDSNAQLSFQTAEVANFGATHAAFGAGLCRQWKFPYHMEQAIEFHHEPLQVPPEQRGLTTIVHVADILAANLKAGFTRTVDETNLSPEVLDCLGLSQHALGELQKQLPADIAEATALLAG</sequence>
<gene>
    <name evidence="2" type="ORF">Q31a_31670</name>
</gene>
<dbReference type="Proteomes" id="UP000318017">
    <property type="component" value="Chromosome"/>
</dbReference>
<dbReference type="EMBL" id="CP036298">
    <property type="protein sequence ID" value="QDV24845.1"/>
    <property type="molecule type" value="Genomic_DNA"/>
</dbReference>
<dbReference type="KEGG" id="ahel:Q31a_31670"/>
<name>A0A518G8D1_9BACT</name>
<dbReference type="PANTHER" id="PTHR33525">
    <property type="match status" value="1"/>
</dbReference>
<dbReference type="PANTHER" id="PTHR33525:SF3">
    <property type="entry name" value="RIBONUCLEASE Y"/>
    <property type="match status" value="1"/>
</dbReference>
<proteinExistence type="predicted"/>
<dbReference type="SUPFAM" id="SSF109604">
    <property type="entry name" value="HD-domain/PDEase-like"/>
    <property type="match status" value="1"/>
</dbReference>
<protein>
    <submittedName>
        <fullName evidence="2">HDOD domain protein</fullName>
    </submittedName>
</protein>
<accession>A0A518G8D1</accession>